<feature type="non-terminal residue" evidence="2">
    <location>
        <position position="1151"/>
    </location>
</feature>
<reference evidence="2" key="1">
    <citation type="journal article" date="2020" name="Stud. Mycol.">
        <title>101 Dothideomycetes genomes: a test case for predicting lifestyles and emergence of pathogens.</title>
        <authorList>
            <person name="Haridas S."/>
            <person name="Albert R."/>
            <person name="Binder M."/>
            <person name="Bloem J."/>
            <person name="Labutti K."/>
            <person name="Salamov A."/>
            <person name="Andreopoulos B."/>
            <person name="Baker S."/>
            <person name="Barry K."/>
            <person name="Bills G."/>
            <person name="Bluhm B."/>
            <person name="Cannon C."/>
            <person name="Castanera R."/>
            <person name="Culley D."/>
            <person name="Daum C."/>
            <person name="Ezra D."/>
            <person name="Gonzalez J."/>
            <person name="Henrissat B."/>
            <person name="Kuo A."/>
            <person name="Liang C."/>
            <person name="Lipzen A."/>
            <person name="Lutzoni F."/>
            <person name="Magnuson J."/>
            <person name="Mondo S."/>
            <person name="Nolan M."/>
            <person name="Ohm R."/>
            <person name="Pangilinan J."/>
            <person name="Park H.-J."/>
            <person name="Ramirez L."/>
            <person name="Alfaro M."/>
            <person name="Sun H."/>
            <person name="Tritt A."/>
            <person name="Yoshinaga Y."/>
            <person name="Zwiers L.-H."/>
            <person name="Turgeon B."/>
            <person name="Goodwin S."/>
            <person name="Spatafora J."/>
            <person name="Crous P."/>
            <person name="Grigoriev I."/>
        </authorList>
    </citation>
    <scope>NUCLEOTIDE SEQUENCE</scope>
    <source>
        <strain evidence="2">CBS 123094</strain>
    </source>
</reference>
<proteinExistence type="predicted"/>
<feature type="compositionally biased region" description="Basic and acidic residues" evidence="1">
    <location>
        <begin position="223"/>
        <end position="232"/>
    </location>
</feature>
<dbReference type="OrthoDB" id="3029913at2759"/>
<organism evidence="2 3">
    <name type="scientific">Amniculicola lignicola CBS 123094</name>
    <dbReference type="NCBI Taxonomy" id="1392246"/>
    <lineage>
        <taxon>Eukaryota</taxon>
        <taxon>Fungi</taxon>
        <taxon>Dikarya</taxon>
        <taxon>Ascomycota</taxon>
        <taxon>Pezizomycotina</taxon>
        <taxon>Dothideomycetes</taxon>
        <taxon>Pleosporomycetidae</taxon>
        <taxon>Pleosporales</taxon>
        <taxon>Amniculicolaceae</taxon>
        <taxon>Amniculicola</taxon>
    </lineage>
</organism>
<feature type="region of interest" description="Disordered" evidence="1">
    <location>
        <begin position="209"/>
        <end position="232"/>
    </location>
</feature>
<protein>
    <submittedName>
        <fullName evidence="2">Uncharacterized protein</fullName>
    </submittedName>
</protein>
<dbReference type="EMBL" id="ML977585">
    <property type="protein sequence ID" value="KAF2001043.1"/>
    <property type="molecule type" value="Genomic_DNA"/>
</dbReference>
<evidence type="ECO:0000313" key="2">
    <source>
        <dbReference type="EMBL" id="KAF2001043.1"/>
    </source>
</evidence>
<gene>
    <name evidence="2" type="ORF">P154DRAFT_464864</name>
</gene>
<sequence>MMQLFSYYKPGLTAGNYAITVEQFIDSQKGTDKQSLRVLNWKGPANLEANRRVPEPQLFEVMAPQFSLDPKLINSFYPPEGHQDEGRILPHLVLNDPHFPWERDAGYTRLRDPDVNQKGEKIDKDGKPTQARENMVYRSIVPWVRLLVFDPDELRLASAAEAKQLKVPDFQDSSSPKANIDRQPANGAFPMTAKDYFTINPKNRINFEAGLGPHGTKGNEVATTKDKPNPGLEEIKTGRRSKETTQVIYPSKDTFYALCNNVEENKYLAHVRNINTVGFPNAGVEEDGLFSIVISARTGACAITKPTTQIVHLVSIEHVDATLETDFKGWASRPAEERAGRIGLISLYSWTYTALPPDPVNFIDSMMAIEGNMQMLRPSDKIINSLDSSKGSAKQLLASRLKLGYSIARWRSETGEVSAAFNRGPLTPIQVPVVPCKDWPTGSTTSKNYQIFDKATGMMDLSYSSAWQLGKILAISDTPFSSALMRFRSQIHGVAESTARARVNGLVSKNDTLKTLINSISEIRSLLGDDVKPPRRVGAQSRGGLSTSLDDPNVSAALKDAIRKEVTMASQAGNEVYNEFNSIGENNTDWTAIMKWISDKLYLADIPAHILFPDPSFIPEESIRFFYIDDAWMDCLIDGALSVGNHLERDDDQVKTAIKELYNLYLRTTVPNTKVRPQVPCYGFVLRSQIVKVMPDLRITVNWNNSNATTKDQRAPVCQWMRPDDHTLICLLDRLPEELAKYDKDHPDRSGIILSQPPHQQRFSFGHAYIPRKDTVDPHFEFKLRHLYTVNPPPDGEWPLWEERAGKFNENAAAQIDLNSRVLKLDGLAKSVNLGIRQDDPNRPTTAYVDYVPNSAELGLELNDPAYYFAIYPQAEHHSATTAQILRQLWTPEIKIGVPQQGPSSPTVPPFSDPIGDKIPEQPSGPDTGKPVIPVPRDIPGQGSKVIFNDKPTVPTDQDKGNIPVNMNPIKCFTLDVFVDYKGLYPRTGGFFHPDDYIPTNGKYLIDLIFSIRKGSTRTDPRNNQQLREILVRIPTAPVTDERGKTDALMGPDWSGSVHMLGNQRFVPMLNRTQNYMDVRLIPRSAAENPVVKLDDNRTAEMSFKLTDVGVPATRVKKGFAIKGQQGNIDFGFAEIKMWERYQLDDKGLMV</sequence>
<keyword evidence="3" id="KW-1185">Reference proteome</keyword>
<evidence type="ECO:0000313" key="3">
    <source>
        <dbReference type="Proteomes" id="UP000799779"/>
    </source>
</evidence>
<dbReference type="Proteomes" id="UP000799779">
    <property type="component" value="Unassembled WGS sequence"/>
</dbReference>
<evidence type="ECO:0000256" key="1">
    <source>
        <dbReference type="SAM" id="MobiDB-lite"/>
    </source>
</evidence>
<feature type="region of interest" description="Disordered" evidence="1">
    <location>
        <begin position="899"/>
        <end position="931"/>
    </location>
</feature>
<name>A0A6A5WGV3_9PLEO</name>
<dbReference type="AlphaFoldDB" id="A0A6A5WGV3"/>
<accession>A0A6A5WGV3</accession>